<name>A0A2I1C0U0_ASPN1</name>
<dbReference type="VEuPathDB" id="FungiDB:P174DRAFT_444950"/>
<dbReference type="GeneID" id="36535542"/>
<accession>A0A2I1C0U0</accession>
<keyword evidence="2" id="KW-1185">Reference proteome</keyword>
<dbReference type="AlphaFoldDB" id="A0A2I1C0U0"/>
<dbReference type="Proteomes" id="UP000234474">
    <property type="component" value="Unassembled WGS sequence"/>
</dbReference>
<gene>
    <name evidence="1" type="ORF">P174DRAFT_444950</name>
</gene>
<sequence>MLPAVGSIGLWLAHSGVPAFRYGWDVVYELLETVIHENEYLAYGQLLSDIASHAEDSPFARRLRQIAD</sequence>
<proteinExistence type="predicted"/>
<dbReference type="OrthoDB" id="4062651at2759"/>
<dbReference type="EMBL" id="MSZS01000007">
    <property type="protein sequence ID" value="PKX91254.1"/>
    <property type="molecule type" value="Genomic_DNA"/>
</dbReference>
<evidence type="ECO:0000313" key="1">
    <source>
        <dbReference type="EMBL" id="PKX91254.1"/>
    </source>
</evidence>
<evidence type="ECO:0000313" key="2">
    <source>
        <dbReference type="Proteomes" id="UP000234474"/>
    </source>
</evidence>
<protein>
    <submittedName>
        <fullName evidence="1">Uncharacterized protein</fullName>
    </submittedName>
</protein>
<dbReference type="RefSeq" id="XP_024679849.1">
    <property type="nucleotide sequence ID" value="XM_024828217.1"/>
</dbReference>
<comment type="caution">
    <text evidence="1">The sequence shown here is derived from an EMBL/GenBank/DDBJ whole genome shotgun (WGS) entry which is preliminary data.</text>
</comment>
<organism evidence="1 2">
    <name type="scientific">Aspergillus novofumigatus (strain IBT 16806)</name>
    <dbReference type="NCBI Taxonomy" id="1392255"/>
    <lineage>
        <taxon>Eukaryota</taxon>
        <taxon>Fungi</taxon>
        <taxon>Dikarya</taxon>
        <taxon>Ascomycota</taxon>
        <taxon>Pezizomycotina</taxon>
        <taxon>Eurotiomycetes</taxon>
        <taxon>Eurotiomycetidae</taxon>
        <taxon>Eurotiales</taxon>
        <taxon>Aspergillaceae</taxon>
        <taxon>Aspergillus</taxon>
        <taxon>Aspergillus subgen. Fumigati</taxon>
    </lineage>
</organism>
<reference evidence="2" key="1">
    <citation type="journal article" date="2018" name="Proc. Natl. Acad. Sci. U.S.A.">
        <title>Linking secondary metabolites to gene clusters through genome sequencing of six diverse Aspergillus species.</title>
        <authorList>
            <person name="Kaerboelling I."/>
            <person name="Vesth T.C."/>
            <person name="Frisvad J.C."/>
            <person name="Nybo J.L."/>
            <person name="Theobald S."/>
            <person name="Kuo A."/>
            <person name="Bowyer P."/>
            <person name="Matsuda Y."/>
            <person name="Mondo S."/>
            <person name="Lyhne E.K."/>
            <person name="Kogle M.E."/>
            <person name="Clum A."/>
            <person name="Lipzen A."/>
            <person name="Salamov A."/>
            <person name="Ngan C.Y."/>
            <person name="Daum C."/>
            <person name="Chiniquy J."/>
            <person name="Barry K."/>
            <person name="LaButti K."/>
            <person name="Haridas S."/>
            <person name="Simmons B.A."/>
            <person name="Magnuson J.K."/>
            <person name="Mortensen U.H."/>
            <person name="Larsen T.O."/>
            <person name="Grigoriev I.V."/>
            <person name="Baker S.E."/>
            <person name="Andersen M.R."/>
        </authorList>
    </citation>
    <scope>NUCLEOTIDE SEQUENCE [LARGE SCALE GENOMIC DNA]</scope>
    <source>
        <strain evidence="2">IBT 16806</strain>
    </source>
</reference>